<dbReference type="CDD" id="cd06225">
    <property type="entry name" value="HAMP"/>
    <property type="match status" value="1"/>
</dbReference>
<proteinExistence type="predicted"/>
<sequence length="578" mass="64866">MKLKFSFANKLMLSYLVMVLIPVVLIGSYSYTNSVHSIRTNSKISVARTLQQIRENIMGNVAEVSKISEQLYQDVTLSRLLTEKYQGYNVYEAMMDYIMPRLESSANWSSHKMRLSVYVKNDSLRERYNVLEGNPLANGTLIDLYSINRLSSEPWYADYKQKYGEADRIVGSTVWAQLGDDAAYGNISYVQHLVGYDKYTAIGFVRITVKLGDLFDAVDTFTVGDAGQAAVIDKQGNVLYGTKGTEAGWSPVPSSKQQVTEEALPDTDWKLFASVPNDVLEKGARKVARLTIVICAGSFAVLGLFGAVVSRYFSRRIYKIIASLRAFQGGDFRKRIQFGGSDEFGQMAHAFNEMAGTIEELINKVYVTELQKKDAELEALHTQIKPHFLYNTLSSINSLANLGEVDRLSRMVSGLSKFYRLTLNNGNTFISIVQEVQQVAAYIDIQTIKYRNRLEVTYDVDPAVLSLSTVKIVLQPFVENVLKHAWYDETIHICIRGSLHDDTVVLSVVDNGVGMRPETTESILKPGKQIAGCGIRNVDERIKLHFGQQYGVTISSRLGIGTSVRITFPVLHYQDRRF</sequence>
<keyword evidence="3" id="KW-0597">Phosphoprotein</keyword>
<dbReference type="SUPFAM" id="SSF55874">
    <property type="entry name" value="ATPase domain of HSP90 chaperone/DNA topoisomerase II/histidine kinase"/>
    <property type="match status" value="1"/>
</dbReference>
<gene>
    <name evidence="9" type="ORF">FHS19_001701</name>
</gene>
<protein>
    <submittedName>
        <fullName evidence="9">Two-component system sensor histidine kinase YesM</fullName>
        <ecNumber evidence="9">2.7.13.3</ecNumber>
    </submittedName>
</protein>
<evidence type="ECO:0000256" key="3">
    <source>
        <dbReference type="ARBA" id="ARBA00022553"/>
    </source>
</evidence>
<dbReference type="Gene3D" id="6.10.340.10">
    <property type="match status" value="1"/>
</dbReference>
<keyword evidence="4 9" id="KW-0808">Transferase</keyword>
<accession>A0A839TQM1</accession>
<dbReference type="Pfam" id="PF00672">
    <property type="entry name" value="HAMP"/>
    <property type="match status" value="1"/>
</dbReference>
<dbReference type="InterPro" id="IPR036890">
    <property type="entry name" value="HATPase_C_sf"/>
</dbReference>
<dbReference type="PROSITE" id="PS50885">
    <property type="entry name" value="HAMP"/>
    <property type="match status" value="1"/>
</dbReference>
<dbReference type="InterPro" id="IPR010559">
    <property type="entry name" value="Sig_transdc_His_kin_internal"/>
</dbReference>
<dbReference type="SUPFAM" id="SSF158472">
    <property type="entry name" value="HAMP domain-like"/>
    <property type="match status" value="1"/>
</dbReference>
<dbReference type="Proteomes" id="UP000517523">
    <property type="component" value="Unassembled WGS sequence"/>
</dbReference>
<comment type="caution">
    <text evidence="9">The sequence shown here is derived from an EMBL/GenBank/DDBJ whole genome shotgun (WGS) entry which is preliminary data.</text>
</comment>
<comment type="subcellular location">
    <subcellularLocation>
        <location evidence="1">Cell membrane</location>
        <topology evidence="1">Multi-pass membrane protein</topology>
    </subcellularLocation>
</comment>
<name>A0A839TQM1_9BACL</name>
<dbReference type="PANTHER" id="PTHR34220:SF7">
    <property type="entry name" value="SENSOR HISTIDINE KINASE YPDA"/>
    <property type="match status" value="1"/>
</dbReference>
<evidence type="ECO:0000259" key="8">
    <source>
        <dbReference type="PROSITE" id="PS50885"/>
    </source>
</evidence>
<dbReference type="SMART" id="SM00304">
    <property type="entry name" value="HAMP"/>
    <property type="match status" value="1"/>
</dbReference>
<dbReference type="InterPro" id="IPR003594">
    <property type="entry name" value="HATPase_dom"/>
</dbReference>
<keyword evidence="7" id="KW-0812">Transmembrane</keyword>
<dbReference type="GO" id="GO:0000155">
    <property type="term" value="F:phosphorelay sensor kinase activity"/>
    <property type="evidence" value="ECO:0007669"/>
    <property type="project" value="InterPro"/>
</dbReference>
<evidence type="ECO:0000256" key="6">
    <source>
        <dbReference type="ARBA" id="ARBA00023136"/>
    </source>
</evidence>
<evidence type="ECO:0000256" key="5">
    <source>
        <dbReference type="ARBA" id="ARBA00022777"/>
    </source>
</evidence>
<dbReference type="PANTHER" id="PTHR34220">
    <property type="entry name" value="SENSOR HISTIDINE KINASE YPDA"/>
    <property type="match status" value="1"/>
</dbReference>
<dbReference type="AlphaFoldDB" id="A0A839TQM1"/>
<keyword evidence="5 9" id="KW-0418">Kinase</keyword>
<evidence type="ECO:0000256" key="7">
    <source>
        <dbReference type="SAM" id="Phobius"/>
    </source>
</evidence>
<dbReference type="GO" id="GO:0005886">
    <property type="term" value="C:plasma membrane"/>
    <property type="evidence" value="ECO:0007669"/>
    <property type="project" value="UniProtKB-SubCell"/>
</dbReference>
<feature type="transmembrane region" description="Helical" evidence="7">
    <location>
        <begin position="287"/>
        <end position="309"/>
    </location>
</feature>
<keyword evidence="2" id="KW-1003">Cell membrane</keyword>
<dbReference type="Gene3D" id="3.30.565.10">
    <property type="entry name" value="Histidine kinase-like ATPase, C-terminal domain"/>
    <property type="match status" value="1"/>
</dbReference>
<dbReference type="RefSeq" id="WP_183581206.1">
    <property type="nucleotide sequence ID" value="NZ_JACHXJ010000001.1"/>
</dbReference>
<keyword evidence="6 7" id="KW-0472">Membrane</keyword>
<dbReference type="Pfam" id="PF06580">
    <property type="entry name" value="His_kinase"/>
    <property type="match status" value="1"/>
</dbReference>
<feature type="domain" description="HAMP" evidence="8">
    <location>
        <begin position="311"/>
        <end position="363"/>
    </location>
</feature>
<keyword evidence="7" id="KW-1133">Transmembrane helix</keyword>
<dbReference type="InterPro" id="IPR050640">
    <property type="entry name" value="Bact_2-comp_sensor_kinase"/>
</dbReference>
<dbReference type="Pfam" id="PF02518">
    <property type="entry name" value="HATPase_c"/>
    <property type="match status" value="1"/>
</dbReference>
<dbReference type="EMBL" id="JACHXJ010000001">
    <property type="protein sequence ID" value="MBB3127047.1"/>
    <property type="molecule type" value="Genomic_DNA"/>
</dbReference>
<reference evidence="9 10" key="1">
    <citation type="submission" date="2020-08" db="EMBL/GenBank/DDBJ databases">
        <title>Genomic Encyclopedia of Type Strains, Phase III (KMG-III): the genomes of soil and plant-associated and newly described type strains.</title>
        <authorList>
            <person name="Whitman W."/>
        </authorList>
    </citation>
    <scope>NUCLEOTIDE SEQUENCE [LARGE SCALE GENOMIC DNA]</scope>
    <source>
        <strain evidence="9 10">CECT 5831</strain>
    </source>
</reference>
<evidence type="ECO:0000313" key="9">
    <source>
        <dbReference type="EMBL" id="MBB3127047.1"/>
    </source>
</evidence>
<evidence type="ECO:0000256" key="2">
    <source>
        <dbReference type="ARBA" id="ARBA00022475"/>
    </source>
</evidence>
<evidence type="ECO:0000256" key="4">
    <source>
        <dbReference type="ARBA" id="ARBA00022679"/>
    </source>
</evidence>
<organism evidence="9 10">
    <name type="scientific">Paenibacillus rhizosphaerae</name>
    <dbReference type="NCBI Taxonomy" id="297318"/>
    <lineage>
        <taxon>Bacteria</taxon>
        <taxon>Bacillati</taxon>
        <taxon>Bacillota</taxon>
        <taxon>Bacilli</taxon>
        <taxon>Bacillales</taxon>
        <taxon>Paenibacillaceae</taxon>
        <taxon>Paenibacillus</taxon>
    </lineage>
</organism>
<dbReference type="InterPro" id="IPR003660">
    <property type="entry name" value="HAMP_dom"/>
</dbReference>
<feature type="transmembrane region" description="Helical" evidence="7">
    <location>
        <begin position="12"/>
        <end position="31"/>
    </location>
</feature>
<evidence type="ECO:0000313" key="10">
    <source>
        <dbReference type="Proteomes" id="UP000517523"/>
    </source>
</evidence>
<dbReference type="EC" id="2.7.13.3" evidence="9"/>
<evidence type="ECO:0000256" key="1">
    <source>
        <dbReference type="ARBA" id="ARBA00004651"/>
    </source>
</evidence>